<sequence>MPSPGPKSLLTTRCANWAMRILLFPMLALLAGCDTPSPAFRGIPAHRISVGGSDFDIRIKGLRAEAIRTNAQWAPRMAAIAPQGVAAIEAVSGCRVAKLTGDQAMMRARLDCGDGPPPAPRFPLELECEAYEVDTGYGALECRPVP</sequence>
<gene>
    <name evidence="2" type="ORF">FDP25_10635</name>
</gene>
<feature type="chain" id="PRO_5033067148" description="Lipoprotein" evidence="1">
    <location>
        <begin position="31"/>
        <end position="146"/>
    </location>
</feature>
<proteinExistence type="predicted"/>
<organism evidence="2 3">
    <name type="scientific">Roseovarius bejariae</name>
    <dbReference type="NCBI Taxonomy" id="2576383"/>
    <lineage>
        <taxon>Bacteria</taxon>
        <taxon>Pseudomonadati</taxon>
        <taxon>Pseudomonadota</taxon>
        <taxon>Alphaproteobacteria</taxon>
        <taxon>Rhodobacterales</taxon>
        <taxon>Roseobacteraceae</taxon>
        <taxon>Roseovarius</taxon>
    </lineage>
</organism>
<accession>A0A844CMN2</accession>
<reference evidence="2 3" key="1">
    <citation type="submission" date="2019-05" db="EMBL/GenBank/DDBJ databases">
        <title>Roseovarius bejariae sp. nov., a moderately halophylic bacterium isolated from a saline soil in Rambla Salada (Murcia).</title>
        <authorList>
            <person name="Castro D.J."/>
            <person name="Gomez-Altuve A."/>
            <person name="Reina J.C."/>
            <person name="Rodriguez M."/>
            <person name="Sampedro I."/>
            <person name="Llamas I."/>
            <person name="Martinez-Checa F."/>
        </authorList>
    </citation>
    <scope>NUCLEOTIDE SEQUENCE [LARGE SCALE GENOMIC DNA]</scope>
    <source>
        <strain evidence="2 3">A21</strain>
    </source>
</reference>
<evidence type="ECO:0000313" key="2">
    <source>
        <dbReference type="EMBL" id="MRU15882.1"/>
    </source>
</evidence>
<evidence type="ECO:0000256" key="1">
    <source>
        <dbReference type="SAM" id="SignalP"/>
    </source>
</evidence>
<comment type="caution">
    <text evidence="2">The sequence shown here is derived from an EMBL/GenBank/DDBJ whole genome shotgun (WGS) entry which is preliminary data.</text>
</comment>
<dbReference type="PROSITE" id="PS51257">
    <property type="entry name" value="PROKAR_LIPOPROTEIN"/>
    <property type="match status" value="1"/>
</dbReference>
<dbReference type="EMBL" id="SZWE01000001">
    <property type="protein sequence ID" value="MRU15882.1"/>
    <property type="molecule type" value="Genomic_DNA"/>
</dbReference>
<keyword evidence="1" id="KW-0732">Signal</keyword>
<evidence type="ECO:0000313" key="3">
    <source>
        <dbReference type="Proteomes" id="UP000564704"/>
    </source>
</evidence>
<dbReference type="AlphaFoldDB" id="A0A844CMN2"/>
<dbReference type="OrthoDB" id="7864349at2"/>
<evidence type="ECO:0008006" key="4">
    <source>
        <dbReference type="Google" id="ProtNLM"/>
    </source>
</evidence>
<protein>
    <recommendedName>
        <fullName evidence="4">Lipoprotein</fullName>
    </recommendedName>
</protein>
<dbReference type="Proteomes" id="UP000564704">
    <property type="component" value="Unassembled WGS sequence"/>
</dbReference>
<name>A0A844CMN2_9RHOB</name>
<keyword evidence="3" id="KW-1185">Reference proteome</keyword>
<feature type="signal peptide" evidence="1">
    <location>
        <begin position="1"/>
        <end position="30"/>
    </location>
</feature>